<dbReference type="InterPro" id="IPR008984">
    <property type="entry name" value="SMAD_FHA_dom_sf"/>
</dbReference>
<dbReference type="SUPFAM" id="SSF49879">
    <property type="entry name" value="SMAD/FHA domain"/>
    <property type="match status" value="1"/>
</dbReference>
<keyword evidence="5" id="KW-1185">Reference proteome</keyword>
<evidence type="ECO:0000313" key="5">
    <source>
        <dbReference type="Proteomes" id="UP001217089"/>
    </source>
</evidence>
<dbReference type="PANTHER" id="PTHR47117">
    <property type="entry name" value="STAR-RELATED LIPID TRANSFER PROTEIN 9"/>
    <property type="match status" value="1"/>
</dbReference>
<dbReference type="PANTHER" id="PTHR47117:SF6">
    <property type="entry name" value="KINESIN-LIKE PROTEIN KIF16B"/>
    <property type="match status" value="1"/>
</dbReference>
<organism evidence="4 5">
    <name type="scientific">Tegillarca granosa</name>
    <name type="common">Malaysian cockle</name>
    <name type="synonym">Anadara granosa</name>
    <dbReference type="NCBI Taxonomy" id="220873"/>
    <lineage>
        <taxon>Eukaryota</taxon>
        <taxon>Metazoa</taxon>
        <taxon>Spiralia</taxon>
        <taxon>Lophotrochozoa</taxon>
        <taxon>Mollusca</taxon>
        <taxon>Bivalvia</taxon>
        <taxon>Autobranchia</taxon>
        <taxon>Pteriomorphia</taxon>
        <taxon>Arcoida</taxon>
        <taxon>Arcoidea</taxon>
        <taxon>Arcidae</taxon>
        <taxon>Tegillarca</taxon>
    </lineage>
</organism>
<name>A0ABQ9EVD5_TEGGR</name>
<evidence type="ECO:0000256" key="1">
    <source>
        <dbReference type="ARBA" id="ARBA00022741"/>
    </source>
</evidence>
<comment type="caution">
    <text evidence="4">The sequence shown here is derived from an EMBL/GenBank/DDBJ whole genome shotgun (WGS) entry which is preliminary data.</text>
</comment>
<evidence type="ECO:0000256" key="3">
    <source>
        <dbReference type="ARBA" id="ARBA00023175"/>
    </source>
</evidence>
<dbReference type="Proteomes" id="UP001217089">
    <property type="component" value="Unassembled WGS sequence"/>
</dbReference>
<dbReference type="Gene3D" id="2.60.200.20">
    <property type="match status" value="1"/>
</dbReference>
<gene>
    <name evidence="4" type="ORF">KUTeg_014016</name>
</gene>
<proteinExistence type="predicted"/>
<keyword evidence="1" id="KW-0547">Nucleotide-binding</keyword>
<keyword evidence="3" id="KW-0505">Motor protein</keyword>
<evidence type="ECO:0000313" key="4">
    <source>
        <dbReference type="EMBL" id="KAJ8309142.1"/>
    </source>
</evidence>
<reference evidence="4 5" key="1">
    <citation type="submission" date="2022-12" db="EMBL/GenBank/DDBJ databases">
        <title>Chromosome-level genome of Tegillarca granosa.</title>
        <authorList>
            <person name="Kim J."/>
        </authorList>
    </citation>
    <scope>NUCLEOTIDE SEQUENCE [LARGE SCALE GENOMIC DNA]</scope>
    <source>
        <strain evidence="4">Teg-2019</strain>
        <tissue evidence="4">Adductor muscle</tissue>
    </source>
</reference>
<accession>A0ABQ9EVD5</accession>
<evidence type="ECO:0000256" key="2">
    <source>
        <dbReference type="ARBA" id="ARBA00022840"/>
    </source>
</evidence>
<keyword evidence="2" id="KW-0067">ATP-binding</keyword>
<dbReference type="EMBL" id="JARBDR010000657">
    <property type="protein sequence ID" value="KAJ8309142.1"/>
    <property type="molecule type" value="Genomic_DNA"/>
</dbReference>
<protein>
    <submittedName>
        <fullName evidence="4">Uncharacterized protein</fullName>
    </submittedName>
</protein>
<sequence length="197" mass="22690">MFMRISKSFEVKYCKLRNVYVVERANKLTQTWKDKWQEAHDIIKESDLSIRGLNKRTSSMGVLIESQLPHLVGMDDDILSTGVMIYHLKEGKTLIGRDDAAREQDIGDYILLGKTNMFRFNNPAEAAKLRERRESQEGILSGASSLSSLITEDNDNIFLRIPRPLSMPRGMNQQLERRFDSEGERIEEASYLYLISV</sequence>